<proteinExistence type="predicted"/>
<accession>A0A6J1APN2</accession>
<feature type="compositionally biased region" description="Pro residues" evidence="1">
    <location>
        <begin position="49"/>
        <end position="59"/>
    </location>
</feature>
<feature type="compositionally biased region" description="Pro residues" evidence="1">
    <location>
        <begin position="81"/>
        <end position="95"/>
    </location>
</feature>
<dbReference type="GeneID" id="110419975"/>
<evidence type="ECO:0000313" key="3">
    <source>
        <dbReference type="RefSeq" id="XP_021288791.1"/>
    </source>
</evidence>
<evidence type="ECO:0000313" key="2">
    <source>
        <dbReference type="Proteomes" id="UP000504621"/>
    </source>
</evidence>
<dbReference type="AlphaFoldDB" id="A0A6J1APN2"/>
<gene>
    <name evidence="3" type="primary">LOC110419975</name>
</gene>
<name>A0A6J1APN2_9ROSI</name>
<reference evidence="3" key="1">
    <citation type="submission" date="2025-08" db="UniProtKB">
        <authorList>
            <consortium name="RefSeq"/>
        </authorList>
    </citation>
    <scope>IDENTIFICATION</scope>
    <source>
        <tissue evidence="3">Leaf</tissue>
    </source>
</reference>
<organism evidence="2 3">
    <name type="scientific">Herrania umbratica</name>
    <dbReference type="NCBI Taxonomy" id="108875"/>
    <lineage>
        <taxon>Eukaryota</taxon>
        <taxon>Viridiplantae</taxon>
        <taxon>Streptophyta</taxon>
        <taxon>Embryophyta</taxon>
        <taxon>Tracheophyta</taxon>
        <taxon>Spermatophyta</taxon>
        <taxon>Magnoliopsida</taxon>
        <taxon>eudicotyledons</taxon>
        <taxon>Gunneridae</taxon>
        <taxon>Pentapetalae</taxon>
        <taxon>rosids</taxon>
        <taxon>malvids</taxon>
        <taxon>Malvales</taxon>
        <taxon>Malvaceae</taxon>
        <taxon>Byttnerioideae</taxon>
        <taxon>Herrania</taxon>
    </lineage>
</organism>
<keyword evidence="2" id="KW-1185">Reference proteome</keyword>
<feature type="region of interest" description="Disordered" evidence="1">
    <location>
        <begin position="30"/>
        <end position="95"/>
    </location>
</feature>
<protein>
    <submittedName>
        <fullName evidence="3">Formin-A-like</fullName>
    </submittedName>
</protein>
<evidence type="ECO:0000256" key="1">
    <source>
        <dbReference type="SAM" id="MobiDB-lite"/>
    </source>
</evidence>
<sequence>MLFNTGVARKIPDGSSLKILEGDAAAGAIVPLEKPPWPPVRTGSGPHINPLPPQPPPPAAIVSLHKPPRPPVRNGSGPHIYPLPLPPPPPPPVLI</sequence>
<dbReference type="Proteomes" id="UP000504621">
    <property type="component" value="Unplaced"/>
</dbReference>
<dbReference type="RefSeq" id="XP_021288791.1">
    <property type="nucleotide sequence ID" value="XM_021433116.1"/>
</dbReference>